<dbReference type="GO" id="GO:0045892">
    <property type="term" value="P:negative regulation of DNA-templated transcription"/>
    <property type="evidence" value="ECO:0007669"/>
    <property type="project" value="TreeGrafter"/>
</dbReference>
<dbReference type="PROSITE" id="PS50949">
    <property type="entry name" value="HTH_GNTR"/>
    <property type="match status" value="1"/>
</dbReference>
<reference evidence="5 6" key="1">
    <citation type="journal article" date="2020" name="Front. Microbiol.">
        <title>Single-cell genomics of novel Actinobacteria with the Wood-Ljungdahl pathway discovered in a serpentinizing system.</title>
        <authorList>
            <person name="Merino N."/>
            <person name="Kawai M."/>
            <person name="Boyd E.S."/>
            <person name="Colman D.R."/>
            <person name="McGlynn S.E."/>
            <person name="Nealson K.H."/>
            <person name="Kurokawa K."/>
            <person name="Hongoh Y."/>
        </authorList>
    </citation>
    <scope>NUCLEOTIDE SEQUENCE [LARGE SCALE GENOMIC DNA]</scope>
    <source>
        <strain evidence="5 6">S42</strain>
    </source>
</reference>
<dbReference type="PANTHER" id="PTHR44846">
    <property type="entry name" value="MANNOSYL-D-GLYCERATE TRANSPORT/METABOLISM SYSTEM REPRESSOR MNGR-RELATED"/>
    <property type="match status" value="1"/>
</dbReference>
<proteinExistence type="predicted"/>
<dbReference type="GO" id="GO:0003700">
    <property type="term" value="F:DNA-binding transcription factor activity"/>
    <property type="evidence" value="ECO:0007669"/>
    <property type="project" value="InterPro"/>
</dbReference>
<organism evidence="5 6">
    <name type="scientific">Candidatus Hakubella thermalkaliphila</name>
    <dbReference type="NCBI Taxonomy" id="2754717"/>
    <lineage>
        <taxon>Bacteria</taxon>
        <taxon>Bacillati</taxon>
        <taxon>Actinomycetota</taxon>
        <taxon>Actinomycetota incertae sedis</taxon>
        <taxon>Candidatus Hakubellales</taxon>
        <taxon>Candidatus Hakubellaceae</taxon>
        <taxon>Candidatus Hakubella</taxon>
    </lineage>
</organism>
<evidence type="ECO:0000313" key="5">
    <source>
        <dbReference type="EMBL" id="GFP32021.1"/>
    </source>
</evidence>
<dbReference type="PANTHER" id="PTHR44846:SF17">
    <property type="entry name" value="GNTR-FAMILY TRANSCRIPTIONAL REGULATOR"/>
    <property type="match status" value="1"/>
</dbReference>
<comment type="caution">
    <text evidence="5">The sequence shown here is derived from an EMBL/GenBank/DDBJ whole genome shotgun (WGS) entry which is preliminary data.</text>
</comment>
<dbReference type="CDD" id="cd07377">
    <property type="entry name" value="WHTH_GntR"/>
    <property type="match status" value="1"/>
</dbReference>
<keyword evidence="2" id="KW-0238">DNA-binding</keyword>
<dbReference type="PRINTS" id="PR00035">
    <property type="entry name" value="HTHGNTR"/>
</dbReference>
<name>A0A6V8PMF2_9ACTN</name>
<dbReference type="SUPFAM" id="SSF46785">
    <property type="entry name" value="Winged helix' DNA-binding domain"/>
    <property type="match status" value="1"/>
</dbReference>
<dbReference type="Pfam" id="PF07702">
    <property type="entry name" value="UTRA"/>
    <property type="match status" value="1"/>
</dbReference>
<feature type="domain" description="HTH gntR-type" evidence="4">
    <location>
        <begin position="10"/>
        <end position="78"/>
    </location>
</feature>
<evidence type="ECO:0000256" key="1">
    <source>
        <dbReference type="ARBA" id="ARBA00023015"/>
    </source>
</evidence>
<evidence type="ECO:0000259" key="4">
    <source>
        <dbReference type="PROSITE" id="PS50949"/>
    </source>
</evidence>
<keyword evidence="1" id="KW-0805">Transcription regulation</keyword>
<dbReference type="Gene3D" id="1.10.10.10">
    <property type="entry name" value="Winged helix-like DNA-binding domain superfamily/Winged helix DNA-binding domain"/>
    <property type="match status" value="1"/>
</dbReference>
<dbReference type="SMART" id="SM00866">
    <property type="entry name" value="UTRA"/>
    <property type="match status" value="1"/>
</dbReference>
<dbReference type="Gene3D" id="3.40.1410.10">
    <property type="entry name" value="Chorismate lyase-like"/>
    <property type="match status" value="1"/>
</dbReference>
<gene>
    <name evidence="5" type="ORF">HKBW3S42_00327</name>
</gene>
<dbReference type="SUPFAM" id="SSF64288">
    <property type="entry name" value="Chorismate lyase-like"/>
    <property type="match status" value="1"/>
</dbReference>
<dbReference type="InterPro" id="IPR028978">
    <property type="entry name" value="Chorismate_lyase_/UTRA_dom_sf"/>
</dbReference>
<dbReference type="InterPro" id="IPR000524">
    <property type="entry name" value="Tscrpt_reg_HTH_GntR"/>
</dbReference>
<dbReference type="Proteomes" id="UP000568877">
    <property type="component" value="Unassembled WGS sequence"/>
</dbReference>
<evidence type="ECO:0000313" key="6">
    <source>
        <dbReference type="Proteomes" id="UP000568877"/>
    </source>
</evidence>
<dbReference type="InterPro" id="IPR050679">
    <property type="entry name" value="Bact_HTH_transcr_reg"/>
</dbReference>
<dbReference type="AlphaFoldDB" id="A0A6V8PMF2"/>
<dbReference type="SMART" id="SM00345">
    <property type="entry name" value="HTH_GNTR"/>
    <property type="match status" value="1"/>
</dbReference>
<evidence type="ECO:0000256" key="3">
    <source>
        <dbReference type="ARBA" id="ARBA00023163"/>
    </source>
</evidence>
<dbReference type="InterPro" id="IPR036388">
    <property type="entry name" value="WH-like_DNA-bd_sf"/>
</dbReference>
<dbReference type="EMBL" id="BLSA01000024">
    <property type="protein sequence ID" value="GFP32021.1"/>
    <property type="molecule type" value="Genomic_DNA"/>
</dbReference>
<sequence length="249" mass="27952">MIPDLERDYRPLYIRVQEALTELLDNQVYKPDDQLPSEPELAQKLGVSRATLREALRSLEERGIIIRKHGIGTFVSSPVSLIESGLEMLESIDSLARKRGFECLTQDLVIEREHASADIAAKLEIDEEDNVVVVRRTKVFDGEPMAYMHDVVPEKVAALEEIRKGFKGSVLDLLVKKSELLVAYAWANIRPVGADDFLAHKLAVRVGSPLLLLEEEPTRLSVTLPTGPISQSSIWRMTSTILSRLWLIS</sequence>
<dbReference type="GO" id="GO:0003677">
    <property type="term" value="F:DNA binding"/>
    <property type="evidence" value="ECO:0007669"/>
    <property type="project" value="UniProtKB-KW"/>
</dbReference>
<protein>
    <submittedName>
        <fullName evidence="5">GntR family transcriptional regulator</fullName>
    </submittedName>
</protein>
<keyword evidence="3" id="KW-0804">Transcription</keyword>
<dbReference type="Pfam" id="PF00392">
    <property type="entry name" value="GntR"/>
    <property type="match status" value="1"/>
</dbReference>
<dbReference type="InterPro" id="IPR036390">
    <property type="entry name" value="WH_DNA-bd_sf"/>
</dbReference>
<dbReference type="InterPro" id="IPR011663">
    <property type="entry name" value="UTRA"/>
</dbReference>
<accession>A0A6V8PMF2</accession>
<evidence type="ECO:0000256" key="2">
    <source>
        <dbReference type="ARBA" id="ARBA00023125"/>
    </source>
</evidence>